<dbReference type="Proteomes" id="UP000215914">
    <property type="component" value="Chromosome 10"/>
</dbReference>
<keyword evidence="3 7" id="KW-0328">Glycosyltransferase</keyword>
<reference evidence="7 9" key="1">
    <citation type="journal article" date="2017" name="Nature">
        <title>The sunflower genome provides insights into oil metabolism, flowering and Asterid evolution.</title>
        <authorList>
            <person name="Badouin H."/>
            <person name="Gouzy J."/>
            <person name="Grassa C.J."/>
            <person name="Murat F."/>
            <person name="Staton S.E."/>
            <person name="Cottret L."/>
            <person name="Lelandais-Briere C."/>
            <person name="Owens G.L."/>
            <person name="Carrere S."/>
            <person name="Mayjonade B."/>
            <person name="Legrand L."/>
            <person name="Gill N."/>
            <person name="Kane N.C."/>
            <person name="Bowers J.E."/>
            <person name="Hubner S."/>
            <person name="Bellec A."/>
            <person name="Berard A."/>
            <person name="Berges H."/>
            <person name="Blanchet N."/>
            <person name="Boniface M.C."/>
            <person name="Brunel D."/>
            <person name="Catrice O."/>
            <person name="Chaidir N."/>
            <person name="Claudel C."/>
            <person name="Donnadieu C."/>
            <person name="Faraut T."/>
            <person name="Fievet G."/>
            <person name="Helmstetter N."/>
            <person name="King M."/>
            <person name="Knapp S.J."/>
            <person name="Lai Z."/>
            <person name="Le Paslier M.C."/>
            <person name="Lippi Y."/>
            <person name="Lorenzon L."/>
            <person name="Mandel J.R."/>
            <person name="Marage G."/>
            <person name="Marchand G."/>
            <person name="Marquand E."/>
            <person name="Bret-Mestries E."/>
            <person name="Morien E."/>
            <person name="Nambeesan S."/>
            <person name="Nguyen T."/>
            <person name="Pegot-Espagnet P."/>
            <person name="Pouilly N."/>
            <person name="Raftis F."/>
            <person name="Sallet E."/>
            <person name="Schiex T."/>
            <person name="Thomas J."/>
            <person name="Vandecasteele C."/>
            <person name="Vares D."/>
            <person name="Vear F."/>
            <person name="Vautrin S."/>
            <person name="Crespi M."/>
            <person name="Mangin B."/>
            <person name="Burke J.M."/>
            <person name="Salse J."/>
            <person name="Munos S."/>
            <person name="Vincourt P."/>
            <person name="Rieseberg L.H."/>
            <person name="Langlade N.B."/>
        </authorList>
    </citation>
    <scope>NUCLEOTIDE SEQUENCE [LARGE SCALE GENOMIC DNA]</scope>
    <source>
        <strain evidence="9">cv. SF193</strain>
        <tissue evidence="7">Leaves</tissue>
    </source>
</reference>
<dbReference type="InterPro" id="IPR004263">
    <property type="entry name" value="Exostosin"/>
</dbReference>
<evidence type="ECO:0000313" key="9">
    <source>
        <dbReference type="Proteomes" id="UP000215914"/>
    </source>
</evidence>
<comment type="subcellular location">
    <subcellularLocation>
        <location evidence="1">Golgi apparatus membrane</location>
        <topology evidence="1">Single-pass type II membrane protein</topology>
    </subcellularLocation>
</comment>
<dbReference type="EMBL" id="MNCJ02000325">
    <property type="protein sequence ID" value="KAF5785888.1"/>
    <property type="molecule type" value="Genomic_DNA"/>
</dbReference>
<feature type="domain" description="Exostosin GT47" evidence="6">
    <location>
        <begin position="4"/>
        <end position="119"/>
    </location>
</feature>
<keyword evidence="9" id="KW-1185">Reference proteome</keyword>
<keyword evidence="4" id="KW-0812">Transmembrane</keyword>
<dbReference type="STRING" id="4232.A0A251TIL3"/>
<dbReference type="AlphaFoldDB" id="A0A251TIL3"/>
<dbReference type="GO" id="GO:0000139">
    <property type="term" value="C:Golgi membrane"/>
    <property type="evidence" value="ECO:0007669"/>
    <property type="project" value="UniProtKB-SubCell"/>
</dbReference>
<evidence type="ECO:0000256" key="3">
    <source>
        <dbReference type="ARBA" id="ARBA00022676"/>
    </source>
</evidence>
<evidence type="ECO:0000256" key="2">
    <source>
        <dbReference type="ARBA" id="ARBA00010271"/>
    </source>
</evidence>
<name>A0A251TIL3_HELAN</name>
<dbReference type="EMBL" id="CM007899">
    <property type="protein sequence ID" value="OTG10603.1"/>
    <property type="molecule type" value="Genomic_DNA"/>
</dbReference>
<proteinExistence type="inferred from homology"/>
<dbReference type="Gramene" id="mRNA:HanXRQr2_Chr10g0434111">
    <property type="protein sequence ID" value="mRNA:HanXRQr2_Chr10g0434111"/>
    <property type="gene ID" value="HanXRQr2_Chr10g0434111"/>
</dbReference>
<evidence type="ECO:0000313" key="7">
    <source>
        <dbReference type="EMBL" id="KAF5785888.1"/>
    </source>
</evidence>
<reference evidence="8" key="2">
    <citation type="submission" date="2017-02" db="EMBL/GenBank/DDBJ databases">
        <title>Sunflower complete genome.</title>
        <authorList>
            <person name="Langlade N."/>
            <person name="Munos S."/>
        </authorList>
    </citation>
    <scope>NUCLEOTIDE SEQUENCE [LARGE SCALE GENOMIC DNA]</scope>
    <source>
        <tissue evidence="8">Leaves</tissue>
    </source>
</reference>
<evidence type="ECO:0000256" key="4">
    <source>
        <dbReference type="ARBA" id="ARBA00022968"/>
    </source>
</evidence>
<dbReference type="InterPro" id="IPR040911">
    <property type="entry name" value="Exostosin_GT47"/>
</dbReference>
<dbReference type="PANTHER" id="PTHR11062">
    <property type="entry name" value="EXOSTOSIN HEPARAN SULFATE GLYCOSYLTRANSFERASE -RELATED"/>
    <property type="match status" value="1"/>
</dbReference>
<keyword evidence="5" id="KW-0333">Golgi apparatus</keyword>
<dbReference type="InParanoid" id="A0A251TIL3"/>
<protein>
    <submittedName>
        <fullName evidence="8">Putative exostosin-like protein</fullName>
    </submittedName>
    <submittedName>
        <fullName evidence="7">Xylogalacturonan beta-1,3-xylosyltransferase</fullName>
        <ecNumber evidence="7">2.4.2.41</ecNumber>
    </submittedName>
</protein>
<evidence type="ECO:0000256" key="1">
    <source>
        <dbReference type="ARBA" id="ARBA00004323"/>
    </source>
</evidence>
<reference evidence="7" key="3">
    <citation type="submission" date="2020-06" db="EMBL/GenBank/DDBJ databases">
        <title>Helianthus annuus Genome sequencing and assembly Release 2.</title>
        <authorList>
            <person name="Gouzy J."/>
            <person name="Langlade N."/>
            <person name="Munos S."/>
        </authorList>
    </citation>
    <scope>NUCLEOTIDE SEQUENCE</scope>
    <source>
        <tissue evidence="7">Leaves</tissue>
    </source>
</reference>
<sequence length="125" mass="14091">MQAIVKDYIGVIAERYSCWNRSNGADHFFVSCHDWAPLVSLGNPNLFKNFIRVLCNANTSEGFIPIRDVSMTEINGPVDNIPTSSSGQPPYNRSILAFFSGGKHGFVRERLFQLWVTKTTMIFKS</sequence>
<evidence type="ECO:0000256" key="5">
    <source>
        <dbReference type="ARBA" id="ARBA00023034"/>
    </source>
</evidence>
<organism evidence="8 9">
    <name type="scientific">Helianthus annuus</name>
    <name type="common">Common sunflower</name>
    <dbReference type="NCBI Taxonomy" id="4232"/>
    <lineage>
        <taxon>Eukaryota</taxon>
        <taxon>Viridiplantae</taxon>
        <taxon>Streptophyta</taxon>
        <taxon>Embryophyta</taxon>
        <taxon>Tracheophyta</taxon>
        <taxon>Spermatophyta</taxon>
        <taxon>Magnoliopsida</taxon>
        <taxon>eudicotyledons</taxon>
        <taxon>Gunneridae</taxon>
        <taxon>Pentapetalae</taxon>
        <taxon>asterids</taxon>
        <taxon>campanulids</taxon>
        <taxon>Asterales</taxon>
        <taxon>Asteraceae</taxon>
        <taxon>Asteroideae</taxon>
        <taxon>Heliantheae alliance</taxon>
        <taxon>Heliantheae</taxon>
        <taxon>Helianthus</taxon>
    </lineage>
</organism>
<keyword evidence="7" id="KW-0808">Transferase</keyword>
<dbReference type="EC" id="2.4.2.41" evidence="7"/>
<evidence type="ECO:0000313" key="8">
    <source>
        <dbReference type="EMBL" id="OTG10603.1"/>
    </source>
</evidence>
<dbReference type="Pfam" id="PF03016">
    <property type="entry name" value="Exostosin_GT47"/>
    <property type="match status" value="1"/>
</dbReference>
<gene>
    <name evidence="8" type="ORF">HannXRQ_Chr10g0289451</name>
    <name evidence="7" type="ORF">HanXRQr2_Chr10g0434111</name>
</gene>
<keyword evidence="4" id="KW-0735">Signal-anchor</keyword>
<comment type="similarity">
    <text evidence="2">Belongs to the glycosyltransferase 47 family.</text>
</comment>
<dbReference type="PANTHER" id="PTHR11062:SF124">
    <property type="entry name" value="XYLOGALACTURONAN BETA-1,3-XYLOSYLTRANSFERASE"/>
    <property type="match status" value="1"/>
</dbReference>
<accession>A0A251TIL3</accession>
<evidence type="ECO:0000259" key="6">
    <source>
        <dbReference type="Pfam" id="PF03016"/>
    </source>
</evidence>
<dbReference type="GO" id="GO:0102983">
    <property type="term" value="F:xylogalacturonan beta-1,3-xylosyltransferase activity"/>
    <property type="evidence" value="ECO:0007669"/>
    <property type="project" value="UniProtKB-EC"/>
</dbReference>
<dbReference type="OMA" id="AERYSCW"/>